<proteinExistence type="predicted"/>
<dbReference type="EMBL" id="BPLR01017226">
    <property type="protein sequence ID" value="GIY89590.1"/>
    <property type="molecule type" value="Genomic_DNA"/>
</dbReference>
<gene>
    <name evidence="1" type="ORF">CEXT_103231</name>
</gene>
<name>A0AAV4X2X7_CAEEX</name>
<dbReference type="AlphaFoldDB" id="A0AAV4X2X7"/>
<accession>A0AAV4X2X7</accession>
<sequence>MTWSSPLAMPHTFFFDNRSENPISPPRPSCDTASSMPTIASTVDAVVLFPSELEVRDLFSDPHSNLRFDFVQLACRPCKNDSFLRLLPPPELLAFATTTGPPPCAPFTRISPVKTWASVVVQHSKQPVASTTLGFLWTTVHPSRGPGVPRPA</sequence>
<reference evidence="1 2" key="1">
    <citation type="submission" date="2021-06" db="EMBL/GenBank/DDBJ databases">
        <title>Caerostris extrusa draft genome.</title>
        <authorList>
            <person name="Kono N."/>
            <person name="Arakawa K."/>
        </authorList>
    </citation>
    <scope>NUCLEOTIDE SEQUENCE [LARGE SCALE GENOMIC DNA]</scope>
</reference>
<evidence type="ECO:0000313" key="2">
    <source>
        <dbReference type="Proteomes" id="UP001054945"/>
    </source>
</evidence>
<evidence type="ECO:0000313" key="1">
    <source>
        <dbReference type="EMBL" id="GIY89590.1"/>
    </source>
</evidence>
<comment type="caution">
    <text evidence="1">The sequence shown here is derived from an EMBL/GenBank/DDBJ whole genome shotgun (WGS) entry which is preliminary data.</text>
</comment>
<keyword evidence="2" id="KW-1185">Reference proteome</keyword>
<dbReference type="Proteomes" id="UP001054945">
    <property type="component" value="Unassembled WGS sequence"/>
</dbReference>
<protein>
    <submittedName>
        <fullName evidence="1">Uncharacterized protein</fullName>
    </submittedName>
</protein>
<organism evidence="1 2">
    <name type="scientific">Caerostris extrusa</name>
    <name type="common">Bark spider</name>
    <name type="synonym">Caerostris bankana</name>
    <dbReference type="NCBI Taxonomy" id="172846"/>
    <lineage>
        <taxon>Eukaryota</taxon>
        <taxon>Metazoa</taxon>
        <taxon>Ecdysozoa</taxon>
        <taxon>Arthropoda</taxon>
        <taxon>Chelicerata</taxon>
        <taxon>Arachnida</taxon>
        <taxon>Araneae</taxon>
        <taxon>Araneomorphae</taxon>
        <taxon>Entelegynae</taxon>
        <taxon>Araneoidea</taxon>
        <taxon>Araneidae</taxon>
        <taxon>Caerostris</taxon>
    </lineage>
</organism>